<dbReference type="SUPFAM" id="SSF48371">
    <property type="entry name" value="ARM repeat"/>
    <property type="match status" value="1"/>
</dbReference>
<dbReference type="AlphaFoldDB" id="A0A7R9BKZ0"/>
<protein>
    <recommendedName>
        <fullName evidence="5">MIF4G domain-containing protein</fullName>
    </recommendedName>
</protein>
<dbReference type="GO" id="GO:0003723">
    <property type="term" value="F:RNA binding"/>
    <property type="evidence" value="ECO:0007669"/>
    <property type="project" value="InterPro"/>
</dbReference>
<evidence type="ECO:0000256" key="2">
    <source>
        <dbReference type="ARBA" id="ARBA00022490"/>
    </source>
</evidence>
<sequence>MVTKLRPPIELYRPPSLRTDGDGNDGEDSSSLSVSLMFRDQVPQQNPRQSSTSSQHQCQDTVVAFSSLPDTVTTFAATKTAPTTLQLSKSTTNLAGMFPAATSFQSSQIFNGIPFAVPISTAPKFQARHDPGLYHHQTASSAAVRHHFQHQQPVKGRLNDLDPQPTSNPKFSGASLKRSKSLGSTDFHKKQQELRAKSAELLLHQLPTESREMFAEALSNPKDLSVKRLMKLAEATVECAVADKRLSRPCAEICASITQREPGLTFTESLLNTSRDWFMQRNEKLLLSGNCRDAVKWNAFVAFVAELYFQMKSQREKSPDVKPAAILLQILYECVYVSLKAGNLNNHLELEALTLILTSVGKDLDAEKSRKMDNLFSAIRENFLLSADLNPEVKKTLLQLVELRASGWQLSKAATVYYYLNRPSQLRRPLESSMFFRQDKCLHRSLEQEIVSATR</sequence>
<dbReference type="SMART" id="SM00543">
    <property type="entry name" value="MIF4G"/>
    <property type="match status" value="1"/>
</dbReference>
<dbReference type="EMBL" id="OA882659">
    <property type="protein sequence ID" value="CAD7276418.1"/>
    <property type="molecule type" value="Genomic_DNA"/>
</dbReference>
<dbReference type="Proteomes" id="UP000678499">
    <property type="component" value="Unassembled WGS sequence"/>
</dbReference>
<dbReference type="InterPro" id="IPR051367">
    <property type="entry name" value="mRNA_TranslReg/HistoneTransl"/>
</dbReference>
<dbReference type="PANTHER" id="PTHR23254">
    <property type="entry name" value="EIF4G DOMAIN PROTEIN"/>
    <property type="match status" value="1"/>
</dbReference>
<reference evidence="6" key="1">
    <citation type="submission" date="2020-11" db="EMBL/GenBank/DDBJ databases">
        <authorList>
            <person name="Tran Van P."/>
        </authorList>
    </citation>
    <scope>NUCLEOTIDE SEQUENCE</scope>
</reference>
<proteinExistence type="predicted"/>
<dbReference type="GO" id="GO:0005829">
    <property type="term" value="C:cytosol"/>
    <property type="evidence" value="ECO:0007669"/>
    <property type="project" value="TreeGrafter"/>
</dbReference>
<feature type="region of interest" description="Disordered" evidence="4">
    <location>
        <begin position="138"/>
        <end position="188"/>
    </location>
</feature>
<evidence type="ECO:0000256" key="1">
    <source>
        <dbReference type="ARBA" id="ARBA00004496"/>
    </source>
</evidence>
<dbReference type="OrthoDB" id="565552at2759"/>
<dbReference type="InterPro" id="IPR016024">
    <property type="entry name" value="ARM-type_fold"/>
</dbReference>
<dbReference type="PANTHER" id="PTHR23254:SF16">
    <property type="entry name" value="CBP80_20-DEPENDENT TRANSLATION INITIATION FACTOR"/>
    <property type="match status" value="1"/>
</dbReference>
<organism evidence="6">
    <name type="scientific">Notodromas monacha</name>
    <dbReference type="NCBI Taxonomy" id="399045"/>
    <lineage>
        <taxon>Eukaryota</taxon>
        <taxon>Metazoa</taxon>
        <taxon>Ecdysozoa</taxon>
        <taxon>Arthropoda</taxon>
        <taxon>Crustacea</taxon>
        <taxon>Oligostraca</taxon>
        <taxon>Ostracoda</taxon>
        <taxon>Podocopa</taxon>
        <taxon>Podocopida</taxon>
        <taxon>Cypridocopina</taxon>
        <taxon>Cypridoidea</taxon>
        <taxon>Cyprididae</taxon>
        <taxon>Notodromas</taxon>
    </lineage>
</organism>
<name>A0A7R9BKZ0_9CRUS</name>
<keyword evidence="3" id="KW-0810">Translation regulation</keyword>
<evidence type="ECO:0000256" key="4">
    <source>
        <dbReference type="SAM" id="MobiDB-lite"/>
    </source>
</evidence>
<keyword evidence="2" id="KW-0963">Cytoplasm</keyword>
<accession>A0A7R9BKZ0</accession>
<feature type="domain" description="MIF4G" evidence="5">
    <location>
        <begin position="200"/>
        <end position="407"/>
    </location>
</feature>
<keyword evidence="7" id="KW-1185">Reference proteome</keyword>
<dbReference type="InterPro" id="IPR003890">
    <property type="entry name" value="MIF4G-like_typ-3"/>
</dbReference>
<gene>
    <name evidence="6" type="ORF">NMOB1V02_LOCUS4183</name>
</gene>
<comment type="subcellular location">
    <subcellularLocation>
        <location evidence="1">Cytoplasm</location>
    </subcellularLocation>
</comment>
<dbReference type="Gene3D" id="1.25.40.180">
    <property type="match status" value="1"/>
</dbReference>
<feature type="region of interest" description="Disordered" evidence="4">
    <location>
        <begin position="1"/>
        <end position="31"/>
    </location>
</feature>
<dbReference type="GO" id="GO:0008494">
    <property type="term" value="F:translation activator activity"/>
    <property type="evidence" value="ECO:0007669"/>
    <property type="project" value="TreeGrafter"/>
</dbReference>
<dbReference type="GO" id="GO:0006446">
    <property type="term" value="P:regulation of translational initiation"/>
    <property type="evidence" value="ECO:0007669"/>
    <property type="project" value="TreeGrafter"/>
</dbReference>
<dbReference type="Pfam" id="PF02854">
    <property type="entry name" value="MIF4G"/>
    <property type="match status" value="1"/>
</dbReference>
<evidence type="ECO:0000259" key="5">
    <source>
        <dbReference type="SMART" id="SM00543"/>
    </source>
</evidence>
<dbReference type="EMBL" id="CAJPEX010000622">
    <property type="protein sequence ID" value="CAG0916570.1"/>
    <property type="molecule type" value="Genomic_DNA"/>
</dbReference>
<evidence type="ECO:0000313" key="6">
    <source>
        <dbReference type="EMBL" id="CAD7276418.1"/>
    </source>
</evidence>
<evidence type="ECO:0000256" key="3">
    <source>
        <dbReference type="ARBA" id="ARBA00022845"/>
    </source>
</evidence>
<evidence type="ECO:0000313" key="7">
    <source>
        <dbReference type="Proteomes" id="UP000678499"/>
    </source>
</evidence>